<proteinExistence type="predicted"/>
<evidence type="ECO:0000313" key="1">
    <source>
        <dbReference type="EMBL" id="DAG90722.1"/>
    </source>
</evidence>
<accession>A0A8S5VL79</accession>
<organism evidence="1">
    <name type="scientific">Ackermannviridae sp</name>
    <dbReference type="NCBI Taxonomy" id="2831612"/>
    <lineage>
        <taxon>Viruses</taxon>
        <taxon>Duplodnaviria</taxon>
        <taxon>Heunggongvirae</taxon>
        <taxon>Uroviricota</taxon>
        <taxon>Caudoviricetes</taxon>
        <taxon>Pantevenvirales</taxon>
        <taxon>Ackermannviridae</taxon>
    </lineage>
</organism>
<protein>
    <submittedName>
        <fullName evidence="1">Uncharacterized protein</fullName>
    </submittedName>
</protein>
<reference evidence="1" key="1">
    <citation type="journal article" date="2021" name="Proc. Natl. Acad. Sci. U.S.A.">
        <title>A Catalog of Tens of Thousands of Viruses from Human Metagenomes Reveals Hidden Associations with Chronic Diseases.</title>
        <authorList>
            <person name="Tisza M.J."/>
            <person name="Buck C.B."/>
        </authorList>
    </citation>
    <scope>NUCLEOTIDE SEQUENCE</scope>
    <source>
        <strain evidence="1">Ct0Ba24</strain>
    </source>
</reference>
<name>A0A8S5VL79_9CAUD</name>
<dbReference type="EMBL" id="BK035277">
    <property type="protein sequence ID" value="DAG90722.1"/>
    <property type="molecule type" value="Genomic_DNA"/>
</dbReference>
<sequence>MRHCEVAKMADVFSIAGRNETVFNADDFAQLVEKYMGHEASIYFADYAANADEKVRRAQDGEASELAYYEASLEEAVRAFQDIQDEVDAVFDVLAQKHVDRLKISRILRRINAIIDGQV</sequence>